<evidence type="ECO:0000313" key="5">
    <source>
        <dbReference type="Proteomes" id="UP000231702"/>
    </source>
</evidence>
<evidence type="ECO:0000256" key="1">
    <source>
        <dbReference type="SAM" id="SignalP"/>
    </source>
</evidence>
<evidence type="ECO:0000313" key="4">
    <source>
        <dbReference type="Proteomes" id="UP000231655"/>
    </source>
</evidence>
<dbReference type="Gene3D" id="3.40.50.1240">
    <property type="entry name" value="Phosphoglycerate mutase-like"/>
    <property type="match status" value="1"/>
</dbReference>
<keyword evidence="1" id="KW-0732">Signal</keyword>
<name>A0A285IEW9_9RHOB</name>
<keyword evidence="5" id="KW-1185">Reference proteome</keyword>
<dbReference type="InterPro" id="IPR029033">
    <property type="entry name" value="His_PPase_superfam"/>
</dbReference>
<dbReference type="OrthoDB" id="7864639at2"/>
<gene>
    <name evidence="2" type="ORF">CVM39_11920</name>
    <name evidence="3" type="ORF">SAMN06297129_0982</name>
</gene>
<dbReference type="Proteomes" id="UP000231655">
    <property type="component" value="Unassembled WGS sequence"/>
</dbReference>
<evidence type="ECO:0000313" key="2">
    <source>
        <dbReference type="EMBL" id="PJE29136.1"/>
    </source>
</evidence>
<dbReference type="Proteomes" id="UP000231702">
    <property type="component" value="Unassembled WGS sequence"/>
</dbReference>
<dbReference type="AlphaFoldDB" id="A0A285IEW9"/>
<dbReference type="Pfam" id="PF00300">
    <property type="entry name" value="His_Phos_1"/>
    <property type="match status" value="1"/>
</dbReference>
<dbReference type="RefSeq" id="WP_097144777.1">
    <property type="nucleotide sequence ID" value="NZ_OBEA01000002.1"/>
</dbReference>
<organism evidence="3 4">
    <name type="scientific">Pseudooceanicola antarcticus</name>
    <dbReference type="NCBI Taxonomy" id="1247613"/>
    <lineage>
        <taxon>Bacteria</taxon>
        <taxon>Pseudomonadati</taxon>
        <taxon>Pseudomonadota</taxon>
        <taxon>Alphaproteobacteria</taxon>
        <taxon>Rhodobacterales</taxon>
        <taxon>Paracoccaceae</taxon>
        <taxon>Pseudooceanicola</taxon>
    </lineage>
</organism>
<dbReference type="PROSITE" id="PS51257">
    <property type="entry name" value="PROKAR_LIPOPROTEIN"/>
    <property type="match status" value="1"/>
</dbReference>
<evidence type="ECO:0000313" key="3">
    <source>
        <dbReference type="EMBL" id="SNY46538.1"/>
    </source>
</evidence>
<feature type="signal peptide" evidence="1">
    <location>
        <begin position="1"/>
        <end position="20"/>
    </location>
</feature>
<reference evidence="2 5" key="2">
    <citation type="journal article" date="2018" name="Int. J. Syst. Evol. Microbiol.">
        <title>Pseudooceanicola lipolyticus sp. nov., a marine alphaproteobacterium, reclassification of Oceanicola flagellatus as Pseudooceanicola flagellatus comb. nov. and emended description of the genus Pseudooceanicola.</title>
        <authorList>
            <person name="Huang M.-M."/>
            <person name="Guo L.-L."/>
            <person name="Wu Y.-H."/>
            <person name="Lai Q.-L."/>
            <person name="Shao Z.-Z."/>
            <person name="Wang C.-S."/>
            <person name="Wu M."/>
            <person name="Xu X.-W."/>
        </authorList>
    </citation>
    <scope>NUCLEOTIDE SEQUENCE [LARGE SCALE GENOMIC DNA]</scope>
    <source>
        <strain evidence="2 5">Ar-45</strain>
    </source>
</reference>
<dbReference type="SUPFAM" id="SSF53254">
    <property type="entry name" value="Phosphoglycerate mutase-like"/>
    <property type="match status" value="1"/>
</dbReference>
<sequence>MLIRRSFLLLILPVFLAACATAPAEFQPGTQLILVRHADRSGDLLNRIGEARAAALPDALQDYDIAAIYLPDVTRNRQTAAPLAAKLGLEPQVINAENPTFELLRAGAGQTILWVGNKGNLVRIWETLNAQGPPPVEYGDVAVVMLSPGGNLVVHRFDWEI</sequence>
<dbReference type="EMBL" id="PGTD01000016">
    <property type="protein sequence ID" value="PJE29136.1"/>
    <property type="molecule type" value="Genomic_DNA"/>
</dbReference>
<feature type="chain" id="PRO_5012289695" evidence="1">
    <location>
        <begin position="21"/>
        <end position="161"/>
    </location>
</feature>
<dbReference type="InterPro" id="IPR013078">
    <property type="entry name" value="His_Pase_superF_clade-1"/>
</dbReference>
<accession>A0A285IEW9</accession>
<reference evidence="3 4" key="1">
    <citation type="submission" date="2017-09" db="EMBL/GenBank/DDBJ databases">
        <authorList>
            <person name="Ehlers B."/>
            <person name="Leendertz F.H."/>
        </authorList>
    </citation>
    <scope>NUCLEOTIDE SEQUENCE [LARGE SCALE GENOMIC DNA]</scope>
    <source>
        <strain evidence="3 4">CGMCC 1.12662</strain>
    </source>
</reference>
<protein>
    <submittedName>
        <fullName evidence="2">Histidine phosphatase family protein</fullName>
    </submittedName>
    <submittedName>
        <fullName evidence="3">Histidine phosphatase superfamily (Branch 1)</fullName>
    </submittedName>
</protein>
<proteinExistence type="predicted"/>
<dbReference type="EMBL" id="OBEA01000002">
    <property type="protein sequence ID" value="SNY46538.1"/>
    <property type="molecule type" value="Genomic_DNA"/>
</dbReference>